<feature type="compositionally biased region" description="Low complexity" evidence="1">
    <location>
        <begin position="58"/>
        <end position="78"/>
    </location>
</feature>
<evidence type="ECO:0000256" key="1">
    <source>
        <dbReference type="SAM" id="MobiDB-lite"/>
    </source>
</evidence>
<feature type="compositionally biased region" description="Basic and acidic residues" evidence="1">
    <location>
        <begin position="46"/>
        <end position="55"/>
    </location>
</feature>
<comment type="caution">
    <text evidence="2">The sequence shown here is derived from an EMBL/GenBank/DDBJ whole genome shotgun (WGS) entry which is preliminary data.</text>
</comment>
<keyword evidence="3" id="KW-1185">Reference proteome</keyword>
<proteinExistence type="predicted"/>
<feature type="region of interest" description="Disordered" evidence="1">
    <location>
        <begin position="519"/>
        <end position="538"/>
    </location>
</feature>
<dbReference type="InterPro" id="IPR011990">
    <property type="entry name" value="TPR-like_helical_dom_sf"/>
</dbReference>
<accession>A0ABU3SD76</accession>
<evidence type="ECO:0000313" key="2">
    <source>
        <dbReference type="EMBL" id="MDU0342722.1"/>
    </source>
</evidence>
<dbReference type="PANTHER" id="PTHR48125">
    <property type="entry name" value="LP07818P1"/>
    <property type="match status" value="1"/>
</dbReference>
<evidence type="ECO:0008006" key="4">
    <source>
        <dbReference type="Google" id="ProtNLM"/>
    </source>
</evidence>
<sequence>MHVKAILLAAVASGALFYGLGRYGQGVELPAVSQPGTPGALALEQPHAETGEARSELAQAQQPGNQPPGARQGQPQAPVDESALRYFASQGDTRRFEAELARLRALYPQWRPPTDLNTPIPVGDPELERMWKLFAEGKLSEVRAAIAQRATKETGWSAPADLVQQLDQAEAGIRLVNASNARQWEQVIRIGTETPALLTCANVDALWRVAEAFVRTERMDRARDAYSYVLANCDKADERLGTMQKALGTLPDEQISALLALEKQNEFTSIRDELARRRIGRASEDPKLVVSADDLRRLETLANAETTPGDPILLGFYALHHGEPAKASDWFRMALARNGGAKAAEGAVLAFAASGKYQEAEALGSQWLEAGQPNRKAYLDALTALLTQEPPPRLEPAVLARIVKTVSGDRYALGAAALGWYAYNSGQIVPAETWFETALAWDKAHEPAAFGLALSRQRLRDAAGLQAIVAEWRGRSQRIADILDPRRRALRSREPAPPREVRTMPTAAEHELVERAPAERISPAPPRASVQAERRVTRSEPVEGYIPVERPPAIREAARATSPGSCGSGNSGAAALARGWCLLNLKRPASAMQAFEAAMRTSTGQVAADAAAGKAYAAIQQGLTTEASAAAASAALPPARRRELQALLLAERFYAQYDAKNYNAALITLGERAKYAPETTDLMLMRGWSYFNSGRYWDARKVFSALYKIDRSPKALAGLSAIDDATRRNRY</sequence>
<dbReference type="Proteomes" id="UP001254257">
    <property type="component" value="Unassembled WGS sequence"/>
</dbReference>
<dbReference type="PANTHER" id="PTHR48125:SF10">
    <property type="entry name" value="OS12G0136300 PROTEIN"/>
    <property type="match status" value="1"/>
</dbReference>
<dbReference type="Gene3D" id="1.25.40.10">
    <property type="entry name" value="Tetratricopeptide repeat domain"/>
    <property type="match status" value="2"/>
</dbReference>
<dbReference type="SUPFAM" id="SSF48452">
    <property type="entry name" value="TPR-like"/>
    <property type="match status" value="2"/>
</dbReference>
<reference evidence="2 3" key="1">
    <citation type="submission" date="2023-09" db="EMBL/GenBank/DDBJ databases">
        <title>Whole genome shotgun sequencing (WGS) of Bosea sp. ZW T0_25, isolated from stored onions (Allium cepa).</title>
        <authorList>
            <person name="Stoll D.A."/>
            <person name="Huch M."/>
        </authorList>
    </citation>
    <scope>NUCLEOTIDE SEQUENCE [LARGE SCALE GENOMIC DNA]</scope>
    <source>
        <strain evidence="2 3">ZW T0_25</strain>
    </source>
</reference>
<gene>
    <name evidence="2" type="ORF">RKE40_22720</name>
</gene>
<dbReference type="EMBL" id="JAWDID010000047">
    <property type="protein sequence ID" value="MDU0342722.1"/>
    <property type="molecule type" value="Genomic_DNA"/>
</dbReference>
<protein>
    <recommendedName>
        <fullName evidence="4">Cellulose synthase</fullName>
    </recommendedName>
</protein>
<name>A0ABU3SD76_9HYPH</name>
<organism evidence="2 3">
    <name type="scientific">Bosea rubneri</name>
    <dbReference type="NCBI Taxonomy" id="3075434"/>
    <lineage>
        <taxon>Bacteria</taxon>
        <taxon>Pseudomonadati</taxon>
        <taxon>Pseudomonadota</taxon>
        <taxon>Alphaproteobacteria</taxon>
        <taxon>Hyphomicrobiales</taxon>
        <taxon>Boseaceae</taxon>
        <taxon>Bosea</taxon>
    </lineage>
</organism>
<dbReference type="RefSeq" id="WP_316020484.1">
    <property type="nucleotide sequence ID" value="NZ_JAWDID010000047.1"/>
</dbReference>
<evidence type="ECO:0000313" key="3">
    <source>
        <dbReference type="Proteomes" id="UP001254257"/>
    </source>
</evidence>
<feature type="region of interest" description="Disordered" evidence="1">
    <location>
        <begin position="37"/>
        <end position="78"/>
    </location>
</feature>